<proteinExistence type="inferred from homology"/>
<organism evidence="5">
    <name type="scientific">Fragaria ananassa</name>
    <name type="common">Strawberry</name>
    <name type="synonym">Fragaria chiloensis x Fragaria virginiana</name>
    <dbReference type="NCBI Taxonomy" id="3747"/>
    <lineage>
        <taxon>Eukaryota</taxon>
        <taxon>Viridiplantae</taxon>
        <taxon>Streptophyta</taxon>
        <taxon>Embryophyta</taxon>
        <taxon>Tracheophyta</taxon>
        <taxon>Spermatophyta</taxon>
        <taxon>Magnoliopsida</taxon>
        <taxon>eudicotyledons</taxon>
        <taxon>Gunneridae</taxon>
        <taxon>Pentapetalae</taxon>
        <taxon>rosids</taxon>
        <taxon>fabids</taxon>
        <taxon>Rosales</taxon>
        <taxon>Rosaceae</taxon>
        <taxon>Rosoideae</taxon>
        <taxon>Potentilleae</taxon>
        <taxon>Fragariinae</taxon>
        <taxon>Fragaria</taxon>
    </lineage>
</organism>
<reference evidence="5" key="1">
    <citation type="submission" date="2014-12" db="EMBL/GenBank/DDBJ databases">
        <title>RNA-seq Screens Differentially Expressed Genes During Somatic Embryogenesis in Fragaria ananassa cv 'Benihopp' Duch.</title>
        <authorList>
            <person name="Hou Y."/>
        </authorList>
    </citation>
    <scope>NUCLEOTIDE SEQUENCE</scope>
</reference>
<sequence length="475" mass="52939">MVQHRFIMIAFPAQGHINPALQLAKCLIRTTGAHVTFVTAVSALRRMANGSTTPSGLTFSPFSDGYDDGVKPEDDKQHVLNELKHGSSQAIVGLVHSGANEGRPYTCIVYTLLLSWVAEVATELHLPTALAWIQPATVFDIYYYYFNGYKDLIKNNTGADNNDPSFALELPGLPLLFKSRDLPSFILASSPIIYRLVIQMFEDQFEDLGKLSKPIILVNTFDALEPGALKAIDKYNLIGVGPLMPSAFLDDKNSSDKSFGCDIFQKAKESSYMEWLNSKPEQSVVYVSFGSISVLSKNQMEELAKGLLDCGRPFLWVIRENQKKGEGKEEKEEEEELSCRAELEELGMIVPWCSQVEVLSNPSLGCFVTHCGWNSTLESLVCGVPVVAFPQLSDQGTNAKLIEDSWKTGVRVEQNEEGVVVGEEIKRCLDLVMERDKMRRNAKKWKDLAREAVSEGGSSHKNLKAFLEEIEERLR</sequence>
<evidence type="ECO:0000256" key="1">
    <source>
        <dbReference type="ARBA" id="ARBA00009995"/>
    </source>
</evidence>
<dbReference type="Pfam" id="PF00201">
    <property type="entry name" value="UDPGT"/>
    <property type="match status" value="1"/>
</dbReference>
<keyword evidence="3" id="KW-0328">Glycosyltransferase</keyword>
<dbReference type="InterPro" id="IPR035595">
    <property type="entry name" value="UDP_glycos_trans_CS"/>
</dbReference>
<dbReference type="PANTHER" id="PTHR11926">
    <property type="entry name" value="GLUCOSYL/GLUCURONOSYL TRANSFERASES"/>
    <property type="match status" value="1"/>
</dbReference>
<dbReference type="EC" id="2.4.1.-" evidence="4"/>
<dbReference type="CDD" id="cd03784">
    <property type="entry name" value="GT1_Gtf-like"/>
    <property type="match status" value="1"/>
</dbReference>
<evidence type="ECO:0000256" key="2">
    <source>
        <dbReference type="ARBA" id="ARBA00022679"/>
    </source>
</evidence>
<dbReference type="GO" id="GO:0080044">
    <property type="term" value="F:quercetin 7-O-glucosyltransferase activity"/>
    <property type="evidence" value="ECO:0007669"/>
    <property type="project" value="TreeGrafter"/>
</dbReference>
<name>A0A0F7LXQ9_FRAAN</name>
<dbReference type="FunFam" id="3.40.50.2000:FF:000019">
    <property type="entry name" value="Glycosyltransferase"/>
    <property type="match status" value="1"/>
</dbReference>
<dbReference type="PROSITE" id="PS00375">
    <property type="entry name" value="UDPGT"/>
    <property type="match status" value="1"/>
</dbReference>
<dbReference type="GO" id="GO:0080043">
    <property type="term" value="F:quercetin 3-O-glucosyltransferase activity"/>
    <property type="evidence" value="ECO:0007669"/>
    <property type="project" value="TreeGrafter"/>
</dbReference>
<keyword evidence="2 3" id="KW-0808">Transferase</keyword>
<evidence type="ECO:0000256" key="3">
    <source>
        <dbReference type="RuleBase" id="RU003718"/>
    </source>
</evidence>
<dbReference type="PANTHER" id="PTHR11926:SF870">
    <property type="entry name" value="UDP-GLYCOSYLTRANSFERASE 75B1"/>
    <property type="match status" value="1"/>
</dbReference>
<evidence type="ECO:0000313" key="5">
    <source>
        <dbReference type="EMBL" id="AKH66773.1"/>
    </source>
</evidence>
<accession>A0A0F7LXQ9</accession>
<dbReference type="SUPFAM" id="SSF53756">
    <property type="entry name" value="UDP-Glycosyltransferase/glycogen phosphorylase"/>
    <property type="match status" value="1"/>
</dbReference>
<protein>
    <recommendedName>
        <fullName evidence="4">Glycosyltransferase</fullName>
        <ecNumber evidence="4">2.4.1.-</ecNumber>
    </recommendedName>
</protein>
<dbReference type="EMBL" id="KP337600">
    <property type="protein sequence ID" value="AKH66773.1"/>
    <property type="molecule type" value="Genomic_DNA"/>
</dbReference>
<dbReference type="Gene3D" id="3.40.50.2000">
    <property type="entry name" value="Glycogen Phosphorylase B"/>
    <property type="match status" value="2"/>
</dbReference>
<dbReference type="AlphaFoldDB" id="A0A0F7LXQ9"/>
<dbReference type="InterPro" id="IPR002213">
    <property type="entry name" value="UDP_glucos_trans"/>
</dbReference>
<evidence type="ECO:0000256" key="4">
    <source>
        <dbReference type="RuleBase" id="RU362057"/>
    </source>
</evidence>
<comment type="similarity">
    <text evidence="1 3">Belongs to the UDP-glycosyltransferase family.</text>
</comment>